<dbReference type="InterPro" id="IPR001128">
    <property type="entry name" value="Cyt_P450"/>
</dbReference>
<evidence type="ECO:0000256" key="4">
    <source>
        <dbReference type="ARBA" id="ARBA00022617"/>
    </source>
</evidence>
<evidence type="ECO:0000256" key="11">
    <source>
        <dbReference type="ARBA" id="ARBA00023136"/>
    </source>
</evidence>
<evidence type="ECO:0000256" key="7">
    <source>
        <dbReference type="ARBA" id="ARBA00022989"/>
    </source>
</evidence>
<evidence type="ECO:0000256" key="10">
    <source>
        <dbReference type="ARBA" id="ARBA00023033"/>
    </source>
</evidence>
<protein>
    <recommendedName>
        <fullName evidence="15">Cytochrome P450</fullName>
    </recommendedName>
</protein>
<reference evidence="13 14" key="1">
    <citation type="journal article" date="2013" name="Front. Plant Sci.">
        <title>The Reference Genome of the Halophytic Plant Eutrema salsugineum.</title>
        <authorList>
            <person name="Yang R."/>
            <person name="Jarvis D.E."/>
            <person name="Chen H."/>
            <person name="Beilstein M.A."/>
            <person name="Grimwood J."/>
            <person name="Jenkins J."/>
            <person name="Shu S."/>
            <person name="Prochnik S."/>
            <person name="Xin M."/>
            <person name="Ma C."/>
            <person name="Schmutz J."/>
            <person name="Wing R.A."/>
            <person name="Mitchell-Olds T."/>
            <person name="Schumaker K.S."/>
            <person name="Wang X."/>
        </authorList>
    </citation>
    <scope>NUCLEOTIDE SEQUENCE [LARGE SCALE GENOMIC DNA]</scope>
</reference>
<dbReference type="KEGG" id="eus:EUTSA_v10005732mg"/>
<evidence type="ECO:0008006" key="15">
    <source>
        <dbReference type="Google" id="ProtNLM"/>
    </source>
</evidence>
<dbReference type="GO" id="GO:0016705">
    <property type="term" value="F:oxidoreductase activity, acting on paired donors, with incorporation or reduction of molecular oxygen"/>
    <property type="evidence" value="ECO:0007669"/>
    <property type="project" value="InterPro"/>
</dbReference>
<dbReference type="Gramene" id="ESQ32716">
    <property type="protein sequence ID" value="ESQ32716"/>
    <property type="gene ID" value="EUTSA_v10005732mg"/>
</dbReference>
<dbReference type="EMBL" id="KI517748">
    <property type="protein sequence ID" value="ESQ32716.1"/>
    <property type="molecule type" value="Genomic_DNA"/>
</dbReference>
<organism evidence="13 14">
    <name type="scientific">Eutrema salsugineum</name>
    <name type="common">Saltwater cress</name>
    <name type="synonym">Sisymbrium salsugineum</name>
    <dbReference type="NCBI Taxonomy" id="72664"/>
    <lineage>
        <taxon>Eukaryota</taxon>
        <taxon>Viridiplantae</taxon>
        <taxon>Streptophyta</taxon>
        <taxon>Embryophyta</taxon>
        <taxon>Tracheophyta</taxon>
        <taxon>Spermatophyta</taxon>
        <taxon>Magnoliopsida</taxon>
        <taxon>eudicotyledons</taxon>
        <taxon>Gunneridae</taxon>
        <taxon>Pentapetalae</taxon>
        <taxon>rosids</taxon>
        <taxon>malvids</taxon>
        <taxon>Brassicales</taxon>
        <taxon>Brassicaceae</taxon>
        <taxon>Eutremeae</taxon>
        <taxon>Eutrema</taxon>
    </lineage>
</organism>
<keyword evidence="8 12" id="KW-0560">Oxidoreductase</keyword>
<keyword evidence="5" id="KW-0812">Transmembrane</keyword>
<dbReference type="InterPro" id="IPR050665">
    <property type="entry name" value="Cytochrome_P450_Monooxygen"/>
</dbReference>
<evidence type="ECO:0000256" key="3">
    <source>
        <dbReference type="ARBA" id="ARBA00010617"/>
    </source>
</evidence>
<dbReference type="GO" id="GO:0016020">
    <property type="term" value="C:membrane"/>
    <property type="evidence" value="ECO:0007669"/>
    <property type="project" value="UniProtKB-SubCell"/>
</dbReference>
<dbReference type="Gene3D" id="1.10.630.10">
    <property type="entry name" value="Cytochrome P450"/>
    <property type="match status" value="1"/>
</dbReference>
<dbReference type="Proteomes" id="UP000030689">
    <property type="component" value="Unassembled WGS sequence"/>
</dbReference>
<dbReference type="OMA" id="FQETTAM"/>
<dbReference type="SUPFAM" id="SSF48264">
    <property type="entry name" value="Cytochrome P450"/>
    <property type="match status" value="1"/>
</dbReference>
<comment type="cofactor">
    <cofactor evidence="1">
        <name>heme</name>
        <dbReference type="ChEBI" id="CHEBI:30413"/>
    </cofactor>
</comment>
<dbReference type="Pfam" id="PF00067">
    <property type="entry name" value="p450"/>
    <property type="match status" value="1"/>
</dbReference>
<dbReference type="PANTHER" id="PTHR24282">
    <property type="entry name" value="CYTOCHROME P450 FAMILY MEMBER"/>
    <property type="match status" value="1"/>
</dbReference>
<dbReference type="GO" id="GO:0020037">
    <property type="term" value="F:heme binding"/>
    <property type="evidence" value="ECO:0007669"/>
    <property type="project" value="InterPro"/>
</dbReference>
<accession>V4MMH0</accession>
<evidence type="ECO:0000313" key="13">
    <source>
        <dbReference type="EMBL" id="ESQ32716.1"/>
    </source>
</evidence>
<evidence type="ECO:0000256" key="1">
    <source>
        <dbReference type="ARBA" id="ARBA00001971"/>
    </source>
</evidence>
<dbReference type="InterPro" id="IPR017972">
    <property type="entry name" value="Cyt_P450_CS"/>
</dbReference>
<keyword evidence="11" id="KW-0472">Membrane</keyword>
<evidence type="ECO:0000256" key="5">
    <source>
        <dbReference type="ARBA" id="ARBA00022692"/>
    </source>
</evidence>
<dbReference type="GO" id="GO:0005506">
    <property type="term" value="F:iron ion binding"/>
    <property type="evidence" value="ECO:0007669"/>
    <property type="project" value="InterPro"/>
</dbReference>
<keyword evidence="10 12" id="KW-0503">Monooxygenase</keyword>
<dbReference type="PANTHER" id="PTHR24282:SF125">
    <property type="entry name" value="CYTOCHROME P450 709B3"/>
    <property type="match status" value="1"/>
</dbReference>
<evidence type="ECO:0000256" key="9">
    <source>
        <dbReference type="ARBA" id="ARBA00023004"/>
    </source>
</evidence>
<sequence length="82" mass="9086">MKIGHLEIRTGTSLVVPFLKLHTDKAIWGEDTRQFNPLRFQNGVSQAANNPNALLPFSIGPRTCIAQNIVMIQSSKPRLSSL</sequence>
<dbReference type="GO" id="GO:0004497">
    <property type="term" value="F:monooxygenase activity"/>
    <property type="evidence" value="ECO:0007669"/>
    <property type="project" value="UniProtKB-KW"/>
</dbReference>
<comment type="subcellular location">
    <subcellularLocation>
        <location evidence="2">Membrane</location>
        <topology evidence="2">Single-pass membrane protein</topology>
    </subcellularLocation>
</comment>
<keyword evidence="6 12" id="KW-0479">Metal-binding</keyword>
<dbReference type="eggNOG" id="KOG0157">
    <property type="taxonomic scope" value="Eukaryota"/>
</dbReference>
<comment type="similarity">
    <text evidence="3 12">Belongs to the cytochrome P450 family.</text>
</comment>
<keyword evidence="7" id="KW-1133">Transmembrane helix</keyword>
<keyword evidence="4 12" id="KW-0349">Heme</keyword>
<evidence type="ECO:0000256" key="12">
    <source>
        <dbReference type="RuleBase" id="RU000461"/>
    </source>
</evidence>
<keyword evidence="14" id="KW-1185">Reference proteome</keyword>
<keyword evidence="9 12" id="KW-0408">Iron</keyword>
<name>V4MMH0_EUTSA</name>
<proteinExistence type="inferred from homology"/>
<dbReference type="AlphaFoldDB" id="V4MMH0"/>
<evidence type="ECO:0000313" key="14">
    <source>
        <dbReference type="Proteomes" id="UP000030689"/>
    </source>
</evidence>
<gene>
    <name evidence="13" type="ORF">EUTSA_v10005732mg</name>
</gene>
<evidence type="ECO:0000256" key="8">
    <source>
        <dbReference type="ARBA" id="ARBA00023002"/>
    </source>
</evidence>
<dbReference type="PROSITE" id="PS00086">
    <property type="entry name" value="CYTOCHROME_P450"/>
    <property type="match status" value="1"/>
</dbReference>
<evidence type="ECO:0000256" key="6">
    <source>
        <dbReference type="ARBA" id="ARBA00022723"/>
    </source>
</evidence>
<evidence type="ECO:0000256" key="2">
    <source>
        <dbReference type="ARBA" id="ARBA00004167"/>
    </source>
</evidence>
<dbReference type="InterPro" id="IPR036396">
    <property type="entry name" value="Cyt_P450_sf"/>
</dbReference>